<dbReference type="NCBIfam" id="NF000595">
    <property type="entry name" value="PRK00015.1-3"/>
    <property type="match status" value="1"/>
</dbReference>
<evidence type="ECO:0000256" key="1">
    <source>
        <dbReference type="ARBA" id="ARBA00000077"/>
    </source>
</evidence>
<evidence type="ECO:0000256" key="4">
    <source>
        <dbReference type="ARBA" id="ARBA00008378"/>
    </source>
</evidence>
<evidence type="ECO:0000256" key="13">
    <source>
        <dbReference type="HAMAP-Rule" id="MF_00052"/>
    </source>
</evidence>
<comment type="caution">
    <text evidence="17">The sequence shown here is derived from an EMBL/GenBank/DDBJ whole genome shotgun (WGS) entry which is preliminary data.</text>
</comment>
<feature type="binding site" evidence="13 14">
    <location>
        <position position="43"/>
    </location>
    <ligand>
        <name>a divalent metal cation</name>
        <dbReference type="ChEBI" id="CHEBI:60240"/>
    </ligand>
</feature>
<protein>
    <recommendedName>
        <fullName evidence="6 13">Ribonuclease HII</fullName>
        <shortName evidence="13">RNase HII</shortName>
        <ecNumber evidence="5 13">3.1.26.4</ecNumber>
    </recommendedName>
</protein>
<dbReference type="InterPro" id="IPR024567">
    <property type="entry name" value="RNase_HII/HIII_dom"/>
</dbReference>
<feature type="binding site" evidence="13 14">
    <location>
        <position position="44"/>
    </location>
    <ligand>
        <name>a divalent metal cation</name>
        <dbReference type="ChEBI" id="CHEBI:60240"/>
    </ligand>
</feature>
<comment type="function">
    <text evidence="2 13 15">Endonuclease that specifically degrades the RNA of RNA-DNA hybrids.</text>
</comment>
<dbReference type="InterPro" id="IPR036397">
    <property type="entry name" value="RNaseH_sf"/>
</dbReference>
<evidence type="ECO:0000259" key="16">
    <source>
        <dbReference type="PROSITE" id="PS51975"/>
    </source>
</evidence>
<evidence type="ECO:0000256" key="12">
    <source>
        <dbReference type="ARBA" id="ARBA00023211"/>
    </source>
</evidence>
<reference evidence="17" key="1">
    <citation type="submission" date="2023-07" db="EMBL/GenBank/DDBJ databases">
        <title>Genomic Encyclopedia of Type Strains, Phase IV (KMG-IV): sequencing the most valuable type-strain genomes for metagenomic binning, comparative biology and taxonomic classification.</title>
        <authorList>
            <person name="Goeker M."/>
        </authorList>
    </citation>
    <scope>NUCLEOTIDE SEQUENCE</scope>
    <source>
        <strain evidence="17">DSM 24202</strain>
    </source>
</reference>
<dbReference type="EMBL" id="JAUSVL010000001">
    <property type="protein sequence ID" value="MDQ0289160.1"/>
    <property type="molecule type" value="Genomic_DNA"/>
</dbReference>
<dbReference type="PANTHER" id="PTHR10954:SF23">
    <property type="entry name" value="RIBONUCLEASE"/>
    <property type="match status" value="1"/>
</dbReference>
<comment type="catalytic activity">
    <reaction evidence="1 13 14 15">
        <text>Endonucleolytic cleavage to 5'-phosphomonoester.</text>
        <dbReference type="EC" id="3.1.26.4"/>
    </reaction>
</comment>
<dbReference type="GO" id="GO:0043137">
    <property type="term" value="P:DNA replication, removal of RNA primer"/>
    <property type="evidence" value="ECO:0007669"/>
    <property type="project" value="TreeGrafter"/>
</dbReference>
<comment type="cofactor">
    <cofactor evidence="13 14">
        <name>Mn(2+)</name>
        <dbReference type="ChEBI" id="CHEBI:29035"/>
    </cofactor>
    <cofactor evidence="13 14">
        <name>Mg(2+)</name>
        <dbReference type="ChEBI" id="CHEBI:18420"/>
    </cofactor>
    <text evidence="13 14">Manganese or magnesium. Binds 1 divalent metal ion per monomer in the absence of substrate. May bind a second metal ion after substrate binding.</text>
</comment>
<evidence type="ECO:0000313" key="18">
    <source>
        <dbReference type="Proteomes" id="UP001238163"/>
    </source>
</evidence>
<dbReference type="RefSeq" id="WP_307260495.1">
    <property type="nucleotide sequence ID" value="NZ_JAUSVL010000001.1"/>
</dbReference>
<evidence type="ECO:0000256" key="8">
    <source>
        <dbReference type="ARBA" id="ARBA00022722"/>
    </source>
</evidence>
<evidence type="ECO:0000256" key="15">
    <source>
        <dbReference type="RuleBase" id="RU003515"/>
    </source>
</evidence>
<dbReference type="GO" id="GO:0005737">
    <property type="term" value="C:cytoplasm"/>
    <property type="evidence" value="ECO:0007669"/>
    <property type="project" value="UniProtKB-SubCell"/>
</dbReference>
<evidence type="ECO:0000256" key="10">
    <source>
        <dbReference type="ARBA" id="ARBA00022759"/>
    </source>
</evidence>
<dbReference type="GO" id="GO:0004523">
    <property type="term" value="F:RNA-DNA hybrid ribonuclease activity"/>
    <property type="evidence" value="ECO:0007669"/>
    <property type="project" value="UniProtKB-UniRule"/>
</dbReference>
<keyword evidence="12 13" id="KW-0464">Manganese</keyword>
<dbReference type="AlphaFoldDB" id="A0AAE3VET5"/>
<keyword evidence="8 13" id="KW-0540">Nuclease</keyword>
<dbReference type="GO" id="GO:0032299">
    <property type="term" value="C:ribonuclease H2 complex"/>
    <property type="evidence" value="ECO:0007669"/>
    <property type="project" value="TreeGrafter"/>
</dbReference>
<evidence type="ECO:0000256" key="6">
    <source>
        <dbReference type="ARBA" id="ARBA00019179"/>
    </source>
</evidence>
<sequence length="247" mass="26297">MTGAADKGRGMGLAGGQQQSADLFSYERAARVRDGVLLVAGVDEAGRGPLAGPVVAAAVILPADGFSLPVRDSKALREGVREELAVALRADARVRYAVSVKSAARIDEINILRATHEAMREAARALQPSPELVLVDGLRVPDFPYPAQFVIKGDALSASIAAASIIAKTHRDQLMLEYDREYPEYGFARHKGYGTAEHLAALAARGPCPIHRRTFAPVAQILWPPAEQLSLSFSANGPVSSADGYTR</sequence>
<dbReference type="Gene3D" id="3.30.420.10">
    <property type="entry name" value="Ribonuclease H-like superfamily/Ribonuclease H"/>
    <property type="match status" value="1"/>
</dbReference>
<dbReference type="InterPro" id="IPR001352">
    <property type="entry name" value="RNase_HII/HIII"/>
</dbReference>
<dbReference type="SUPFAM" id="SSF53098">
    <property type="entry name" value="Ribonuclease H-like"/>
    <property type="match status" value="1"/>
</dbReference>
<feature type="binding site" evidence="13 14">
    <location>
        <position position="136"/>
    </location>
    <ligand>
        <name>a divalent metal cation</name>
        <dbReference type="ChEBI" id="CHEBI:60240"/>
    </ligand>
</feature>
<evidence type="ECO:0000256" key="3">
    <source>
        <dbReference type="ARBA" id="ARBA00004496"/>
    </source>
</evidence>
<proteinExistence type="inferred from homology"/>
<dbReference type="PANTHER" id="PTHR10954">
    <property type="entry name" value="RIBONUCLEASE H2 SUBUNIT A"/>
    <property type="match status" value="1"/>
</dbReference>
<comment type="subcellular location">
    <subcellularLocation>
        <location evidence="3 13">Cytoplasm</location>
    </subcellularLocation>
</comment>
<dbReference type="HAMAP" id="MF_00052_B">
    <property type="entry name" value="RNase_HII_B"/>
    <property type="match status" value="1"/>
</dbReference>
<dbReference type="GO" id="GO:0030145">
    <property type="term" value="F:manganese ion binding"/>
    <property type="evidence" value="ECO:0007669"/>
    <property type="project" value="UniProtKB-UniRule"/>
</dbReference>
<organism evidence="17 18">
    <name type="scientific">Oligosphaera ethanolica</name>
    <dbReference type="NCBI Taxonomy" id="760260"/>
    <lineage>
        <taxon>Bacteria</taxon>
        <taxon>Pseudomonadati</taxon>
        <taxon>Lentisphaerota</taxon>
        <taxon>Oligosphaeria</taxon>
        <taxon>Oligosphaerales</taxon>
        <taxon>Oligosphaeraceae</taxon>
        <taxon>Oligosphaera</taxon>
    </lineage>
</organism>
<dbReference type="EC" id="3.1.26.4" evidence="5 13"/>
<dbReference type="InterPro" id="IPR012337">
    <property type="entry name" value="RNaseH-like_sf"/>
</dbReference>
<evidence type="ECO:0000256" key="11">
    <source>
        <dbReference type="ARBA" id="ARBA00022801"/>
    </source>
</evidence>
<evidence type="ECO:0000256" key="5">
    <source>
        <dbReference type="ARBA" id="ARBA00012180"/>
    </source>
</evidence>
<evidence type="ECO:0000256" key="9">
    <source>
        <dbReference type="ARBA" id="ARBA00022723"/>
    </source>
</evidence>
<keyword evidence="10 13" id="KW-0255">Endonuclease</keyword>
<keyword evidence="11 13" id="KW-0378">Hydrolase</keyword>
<dbReference type="CDD" id="cd07182">
    <property type="entry name" value="RNase_HII_bacteria_HII_like"/>
    <property type="match status" value="1"/>
</dbReference>
<dbReference type="InterPro" id="IPR022898">
    <property type="entry name" value="RNase_HII"/>
</dbReference>
<keyword evidence="18" id="KW-1185">Reference proteome</keyword>
<evidence type="ECO:0000256" key="7">
    <source>
        <dbReference type="ARBA" id="ARBA00022490"/>
    </source>
</evidence>
<dbReference type="GO" id="GO:0003723">
    <property type="term" value="F:RNA binding"/>
    <property type="evidence" value="ECO:0007669"/>
    <property type="project" value="UniProtKB-UniRule"/>
</dbReference>
<dbReference type="Proteomes" id="UP001238163">
    <property type="component" value="Unassembled WGS sequence"/>
</dbReference>
<dbReference type="GO" id="GO:0006298">
    <property type="term" value="P:mismatch repair"/>
    <property type="evidence" value="ECO:0007669"/>
    <property type="project" value="TreeGrafter"/>
</dbReference>
<dbReference type="PROSITE" id="PS51975">
    <property type="entry name" value="RNASE_H_2"/>
    <property type="match status" value="1"/>
</dbReference>
<feature type="domain" description="RNase H type-2" evidence="16">
    <location>
        <begin position="37"/>
        <end position="227"/>
    </location>
</feature>
<dbReference type="Pfam" id="PF01351">
    <property type="entry name" value="RNase_HII"/>
    <property type="match status" value="1"/>
</dbReference>
<accession>A0AAE3VET5</accession>
<gene>
    <name evidence="13" type="primary">rnhB</name>
    <name evidence="17" type="ORF">J3R75_001267</name>
</gene>
<evidence type="ECO:0000256" key="2">
    <source>
        <dbReference type="ARBA" id="ARBA00004065"/>
    </source>
</evidence>
<name>A0AAE3VET5_9BACT</name>
<keyword evidence="7 13" id="KW-0963">Cytoplasm</keyword>
<keyword evidence="9 13" id="KW-0479">Metal-binding</keyword>
<dbReference type="NCBIfam" id="NF000594">
    <property type="entry name" value="PRK00015.1-1"/>
    <property type="match status" value="1"/>
</dbReference>
<evidence type="ECO:0000313" key="17">
    <source>
        <dbReference type="EMBL" id="MDQ0289160.1"/>
    </source>
</evidence>
<comment type="similarity">
    <text evidence="4">Belongs to the RNase HII family. RnhC subfamily.</text>
</comment>
<evidence type="ECO:0000256" key="14">
    <source>
        <dbReference type="PROSITE-ProRule" id="PRU01319"/>
    </source>
</evidence>